<dbReference type="AlphaFoldDB" id="V5IB18"/>
<feature type="non-terminal residue" evidence="2">
    <location>
        <position position="148"/>
    </location>
</feature>
<dbReference type="GO" id="GO:0003676">
    <property type="term" value="F:nucleic acid binding"/>
    <property type="evidence" value="ECO:0007669"/>
    <property type="project" value="InterPro"/>
</dbReference>
<feature type="domain" description="Integrase catalytic" evidence="1">
    <location>
        <begin position="1"/>
        <end position="92"/>
    </location>
</feature>
<accession>V5IB18</accession>
<proteinExistence type="predicted"/>
<reference evidence="2" key="1">
    <citation type="submission" date="2013-07" db="EMBL/GenBank/DDBJ databases">
        <title>Midgut Transcriptome Profiling of Anoplphora glabripennis, a Lignocellulose Degrading, Wood-Boring Cerambycid.</title>
        <authorList>
            <person name="Scully E.D."/>
            <person name="Hoover K."/>
            <person name="Carlson J.E."/>
            <person name="Tien M."/>
            <person name="Geib S.M."/>
        </authorList>
    </citation>
    <scope>NUCLEOTIDE SEQUENCE</scope>
</reference>
<feature type="non-terminal residue" evidence="2">
    <location>
        <position position="1"/>
    </location>
</feature>
<dbReference type="SUPFAM" id="SSF53098">
    <property type="entry name" value="Ribonuclease H-like"/>
    <property type="match status" value="1"/>
</dbReference>
<evidence type="ECO:0000313" key="2">
    <source>
        <dbReference type="EMBL" id="JAB68256.1"/>
    </source>
</evidence>
<evidence type="ECO:0000259" key="1">
    <source>
        <dbReference type="PROSITE" id="PS50994"/>
    </source>
</evidence>
<dbReference type="InterPro" id="IPR001584">
    <property type="entry name" value="Integrase_cat-core"/>
</dbReference>
<dbReference type="GO" id="GO:0015074">
    <property type="term" value="P:DNA integration"/>
    <property type="evidence" value="ECO:0007669"/>
    <property type="project" value="InterPro"/>
</dbReference>
<dbReference type="InterPro" id="IPR036397">
    <property type="entry name" value="RNaseH_sf"/>
</dbReference>
<name>V5IB18_ANOGL</name>
<dbReference type="InterPro" id="IPR012337">
    <property type="entry name" value="RNaseH-like_sf"/>
</dbReference>
<sequence length="148" mass="17091">FPHSLRLCVNCARVALLATFPHSLHNVLLHNSTSNSPVERLHSTLLDHIRCLTKEKPNENVRTLMKLAIMGYNNTPHSSTKHTPFEILFGHLNQTLPFDVNEENILTNYVETHAKNSQQIYETIQTKIQTEKEKRTENINKNRIDPEN</sequence>
<dbReference type="EMBL" id="GALX01000210">
    <property type="protein sequence ID" value="JAB68256.1"/>
    <property type="molecule type" value="Transcribed_RNA"/>
</dbReference>
<dbReference type="Gene3D" id="3.30.420.10">
    <property type="entry name" value="Ribonuclease H-like superfamily/Ribonuclease H"/>
    <property type="match status" value="1"/>
</dbReference>
<gene>
    <name evidence="2" type="primary">POL5</name>
</gene>
<protein>
    <submittedName>
        <fullName evidence="2">Retrovirus-related Pol polyprotein</fullName>
    </submittedName>
</protein>
<organism evidence="2">
    <name type="scientific">Anoplophora glabripennis</name>
    <name type="common">Asian longhorn beetle</name>
    <name type="synonym">Anoplophora nobilis</name>
    <dbReference type="NCBI Taxonomy" id="217634"/>
    <lineage>
        <taxon>Eukaryota</taxon>
        <taxon>Metazoa</taxon>
        <taxon>Ecdysozoa</taxon>
        <taxon>Arthropoda</taxon>
        <taxon>Hexapoda</taxon>
        <taxon>Insecta</taxon>
        <taxon>Pterygota</taxon>
        <taxon>Neoptera</taxon>
        <taxon>Endopterygota</taxon>
        <taxon>Coleoptera</taxon>
        <taxon>Polyphaga</taxon>
        <taxon>Cucujiformia</taxon>
        <taxon>Chrysomeloidea</taxon>
        <taxon>Cerambycidae</taxon>
        <taxon>Lamiinae</taxon>
        <taxon>Lamiini</taxon>
        <taxon>Anoplophora</taxon>
    </lineage>
</organism>
<dbReference type="PROSITE" id="PS50994">
    <property type="entry name" value="INTEGRASE"/>
    <property type="match status" value="1"/>
</dbReference>